<evidence type="ECO:0000259" key="3">
    <source>
        <dbReference type="Pfam" id="PF00089"/>
    </source>
</evidence>
<reference evidence="5" key="1">
    <citation type="submission" date="2022-11" db="UniProtKB">
        <authorList>
            <consortium name="WormBaseParasite"/>
        </authorList>
    </citation>
    <scope>IDENTIFICATION</scope>
</reference>
<dbReference type="InterPro" id="IPR051487">
    <property type="entry name" value="Ser/Thr_Proteases_Immune/Dev"/>
</dbReference>
<dbReference type="PANTHER" id="PTHR24256">
    <property type="entry name" value="TRYPTASE-RELATED"/>
    <property type="match status" value="1"/>
</dbReference>
<dbReference type="GO" id="GO:0004252">
    <property type="term" value="F:serine-type endopeptidase activity"/>
    <property type="evidence" value="ECO:0007669"/>
    <property type="project" value="InterPro"/>
</dbReference>
<dbReference type="InterPro" id="IPR043504">
    <property type="entry name" value="Peptidase_S1_PA_chymotrypsin"/>
</dbReference>
<sequence>MNGDRWMVTRRSFQRVDEEDTTDLNDNFSSFRPENYYVSFGKHDYWVEKETNQMDVKVVKAIIHSDYIRESRYDDIAMLKLERPVKFSTFVRPITLSNFTLAELDHCFISGWGGTNSTLKLRIANINKTHLIERDSGIIVDDLDDNPIPVEDSLFSPKYSMACSSSILKEIIYYRTLIIEP</sequence>
<dbReference type="InterPro" id="IPR009003">
    <property type="entry name" value="Peptidase_S1_PA"/>
</dbReference>
<dbReference type="Proteomes" id="UP000887565">
    <property type="component" value="Unplaced"/>
</dbReference>
<dbReference type="GO" id="GO:0006508">
    <property type="term" value="P:proteolysis"/>
    <property type="evidence" value="ECO:0007669"/>
    <property type="project" value="InterPro"/>
</dbReference>
<name>A0A915I1R1_ROMCU</name>
<feature type="domain" description="Peptidase S1" evidence="3">
    <location>
        <begin position="34"/>
        <end position="118"/>
    </location>
</feature>
<evidence type="ECO:0000256" key="2">
    <source>
        <dbReference type="ARBA" id="ARBA00024195"/>
    </source>
</evidence>
<dbReference type="SUPFAM" id="SSF50494">
    <property type="entry name" value="Trypsin-like serine proteases"/>
    <property type="match status" value="1"/>
</dbReference>
<protein>
    <submittedName>
        <fullName evidence="5">Peptidase S1 domain-containing protein</fullName>
    </submittedName>
</protein>
<keyword evidence="4" id="KW-1185">Reference proteome</keyword>
<dbReference type="AlphaFoldDB" id="A0A915I1R1"/>
<evidence type="ECO:0000313" key="5">
    <source>
        <dbReference type="WBParaSite" id="nRc.2.0.1.t08077-RA"/>
    </source>
</evidence>
<dbReference type="WBParaSite" id="nRc.2.0.1.t08077-RA">
    <property type="protein sequence ID" value="nRc.2.0.1.t08077-RA"/>
    <property type="gene ID" value="nRc.2.0.1.g08077"/>
</dbReference>
<organism evidence="4 5">
    <name type="scientific">Romanomermis culicivorax</name>
    <name type="common">Nematode worm</name>
    <dbReference type="NCBI Taxonomy" id="13658"/>
    <lineage>
        <taxon>Eukaryota</taxon>
        <taxon>Metazoa</taxon>
        <taxon>Ecdysozoa</taxon>
        <taxon>Nematoda</taxon>
        <taxon>Enoplea</taxon>
        <taxon>Dorylaimia</taxon>
        <taxon>Mermithida</taxon>
        <taxon>Mermithoidea</taxon>
        <taxon>Mermithidae</taxon>
        <taxon>Romanomermis</taxon>
    </lineage>
</organism>
<comment type="similarity">
    <text evidence="2">Belongs to the peptidase S1 family. CLIP subfamily.</text>
</comment>
<dbReference type="InterPro" id="IPR001254">
    <property type="entry name" value="Trypsin_dom"/>
</dbReference>
<dbReference type="Gene3D" id="2.40.10.10">
    <property type="entry name" value="Trypsin-like serine proteases"/>
    <property type="match status" value="1"/>
</dbReference>
<proteinExistence type="inferred from homology"/>
<evidence type="ECO:0000256" key="1">
    <source>
        <dbReference type="ARBA" id="ARBA00023157"/>
    </source>
</evidence>
<accession>A0A915I1R1</accession>
<dbReference type="Pfam" id="PF00089">
    <property type="entry name" value="Trypsin"/>
    <property type="match status" value="1"/>
</dbReference>
<keyword evidence="1" id="KW-1015">Disulfide bond</keyword>
<evidence type="ECO:0000313" key="4">
    <source>
        <dbReference type="Proteomes" id="UP000887565"/>
    </source>
</evidence>